<organism evidence="1">
    <name type="scientific">Brassica cretica</name>
    <name type="common">Mustard</name>
    <dbReference type="NCBI Taxonomy" id="69181"/>
    <lineage>
        <taxon>Eukaryota</taxon>
        <taxon>Viridiplantae</taxon>
        <taxon>Streptophyta</taxon>
        <taxon>Embryophyta</taxon>
        <taxon>Tracheophyta</taxon>
        <taxon>Spermatophyta</taxon>
        <taxon>Magnoliopsida</taxon>
        <taxon>eudicotyledons</taxon>
        <taxon>Gunneridae</taxon>
        <taxon>Pentapetalae</taxon>
        <taxon>rosids</taxon>
        <taxon>malvids</taxon>
        <taxon>Brassicales</taxon>
        <taxon>Brassicaceae</taxon>
        <taxon>Brassiceae</taxon>
        <taxon>Brassica</taxon>
    </lineage>
</organism>
<dbReference type="InterPro" id="IPR023562">
    <property type="entry name" value="ClpP/TepA"/>
</dbReference>
<gene>
    <name evidence="1" type="ORF">F2Q70_00015584</name>
</gene>
<comment type="caution">
    <text evidence="1">The sequence shown here is derived from an EMBL/GenBank/DDBJ whole genome shotgun (WGS) entry which is preliminary data.</text>
</comment>
<dbReference type="AlphaFoldDB" id="A0A8S9HQT9"/>
<sequence>MVRIKAVRLRWSFSGLVRAIIHLKDIDRDIRKALYFLREVSFFSGPALLGAYPRLWFLRELVLHDKHSSYDPSTTWYCRSQSETDRDNFLNPWEAKEYGLVSTVIDDGKPRLIAEGTNKDLPLE</sequence>
<accession>A0A8S9HQT9</accession>
<evidence type="ECO:0008006" key="2">
    <source>
        <dbReference type="Google" id="ProtNLM"/>
    </source>
</evidence>
<dbReference type="Pfam" id="PF00574">
    <property type="entry name" value="CLP_protease"/>
    <property type="match status" value="1"/>
</dbReference>
<evidence type="ECO:0000313" key="1">
    <source>
        <dbReference type="EMBL" id="KAF2561451.1"/>
    </source>
</evidence>
<proteinExistence type="predicted"/>
<protein>
    <recommendedName>
        <fullName evidence="2">ATP-dependent Clp protease proteolytic subunit</fullName>
    </recommendedName>
</protein>
<dbReference type="EMBL" id="QGKY02001250">
    <property type="protein sequence ID" value="KAF2561451.1"/>
    <property type="molecule type" value="Genomic_DNA"/>
</dbReference>
<name>A0A8S9HQT9_BRACR</name>
<reference evidence="1" key="1">
    <citation type="submission" date="2019-12" db="EMBL/GenBank/DDBJ databases">
        <title>Genome sequencing and annotation of Brassica cretica.</title>
        <authorList>
            <person name="Studholme D.J."/>
            <person name="Sarris P.F."/>
        </authorList>
    </citation>
    <scope>NUCLEOTIDE SEQUENCE</scope>
    <source>
        <strain evidence="1">PFS-102/07</strain>
        <tissue evidence="1">Leaf</tissue>
    </source>
</reference>